<evidence type="ECO:0000313" key="1">
    <source>
        <dbReference type="EMBL" id="KAH6596791.1"/>
    </source>
</evidence>
<protein>
    <submittedName>
        <fullName evidence="1">Uncharacterized protein</fullName>
    </submittedName>
</protein>
<gene>
    <name evidence="1" type="ORF">BASA50_004908</name>
</gene>
<organism evidence="1 2">
    <name type="scientific">Batrachochytrium salamandrivorans</name>
    <dbReference type="NCBI Taxonomy" id="1357716"/>
    <lineage>
        <taxon>Eukaryota</taxon>
        <taxon>Fungi</taxon>
        <taxon>Fungi incertae sedis</taxon>
        <taxon>Chytridiomycota</taxon>
        <taxon>Chytridiomycota incertae sedis</taxon>
        <taxon>Chytridiomycetes</taxon>
        <taxon>Rhizophydiales</taxon>
        <taxon>Rhizophydiales incertae sedis</taxon>
        <taxon>Batrachochytrium</taxon>
    </lineage>
</organism>
<accession>A0ABQ8FE77</accession>
<dbReference type="EMBL" id="JAFCIX010000185">
    <property type="protein sequence ID" value="KAH6596791.1"/>
    <property type="molecule type" value="Genomic_DNA"/>
</dbReference>
<comment type="caution">
    <text evidence="1">The sequence shown here is derived from an EMBL/GenBank/DDBJ whole genome shotgun (WGS) entry which is preliminary data.</text>
</comment>
<keyword evidence="2" id="KW-1185">Reference proteome</keyword>
<sequence>MSRKLNRDGPDLKPSSSSSLQNMADAAMEMVMPRTPRQLRAIMAILRWSDNIIYIDITGAGMEVIRVATAQRDYRLVVQHVVTSRVKMSSWSHFLLVSRSEAYHSDSTRKDKSDLLSKHRSGQVDIYKWLRLKDINFGVKG</sequence>
<name>A0ABQ8FE77_9FUNG</name>
<reference evidence="1 2" key="1">
    <citation type="submission" date="2021-02" db="EMBL/GenBank/DDBJ databases">
        <title>Variation within the Batrachochytrium salamandrivorans European outbreak.</title>
        <authorList>
            <person name="Kelly M."/>
            <person name="Pasmans F."/>
            <person name="Shea T.P."/>
            <person name="Munoz J.F."/>
            <person name="Carranza S."/>
            <person name="Cuomo C.A."/>
            <person name="Martel A."/>
        </authorList>
    </citation>
    <scope>NUCLEOTIDE SEQUENCE [LARGE SCALE GENOMIC DNA]</scope>
    <source>
        <strain evidence="1 2">AMFP18/2</strain>
    </source>
</reference>
<dbReference type="Proteomes" id="UP001648503">
    <property type="component" value="Unassembled WGS sequence"/>
</dbReference>
<evidence type="ECO:0000313" key="2">
    <source>
        <dbReference type="Proteomes" id="UP001648503"/>
    </source>
</evidence>
<proteinExistence type="predicted"/>